<accession>A0A915IVM5</accession>
<keyword evidence="1" id="KW-0472">Membrane</keyword>
<feature type="transmembrane region" description="Helical" evidence="1">
    <location>
        <begin position="135"/>
        <end position="157"/>
    </location>
</feature>
<keyword evidence="1" id="KW-0812">Transmembrane</keyword>
<feature type="transmembrane region" description="Helical" evidence="1">
    <location>
        <begin position="169"/>
        <end position="192"/>
    </location>
</feature>
<keyword evidence="1" id="KW-1133">Transmembrane helix</keyword>
<dbReference type="WBParaSite" id="nRc.2.0.1.t18254-RA">
    <property type="protein sequence ID" value="nRc.2.0.1.t18254-RA"/>
    <property type="gene ID" value="nRc.2.0.1.g18254"/>
</dbReference>
<name>A0A915IVM5_ROMCU</name>
<protein>
    <submittedName>
        <fullName evidence="3">Uncharacterized protein</fullName>
    </submittedName>
</protein>
<dbReference type="Proteomes" id="UP000887565">
    <property type="component" value="Unplaced"/>
</dbReference>
<keyword evidence="2" id="KW-1185">Reference proteome</keyword>
<sequence length="215" mass="25327">MSLEHKALSITLAHIAASSYGLIFPSSVKDEVFCLLPLIDGSFEGCIFRPNDLVECSTFTRQLPFLNNFSDTFGEESKLFSSIAPTLYFVQSDRESYILQLRISAAILYGNFRLKTRNYRLSAYSVLTFLQWDPFRILLWLDVSLFWFTLCLAWFMQFCLCCRLGCCRFYFLCMAVLVVGVLIMEWPMFYLFRHMDDTWCRLDWGQFYNATFRRQ</sequence>
<proteinExistence type="predicted"/>
<evidence type="ECO:0000256" key="1">
    <source>
        <dbReference type="SAM" id="Phobius"/>
    </source>
</evidence>
<dbReference type="AlphaFoldDB" id="A0A915IVM5"/>
<evidence type="ECO:0000313" key="3">
    <source>
        <dbReference type="WBParaSite" id="nRc.2.0.1.t18254-RA"/>
    </source>
</evidence>
<organism evidence="2 3">
    <name type="scientific">Romanomermis culicivorax</name>
    <name type="common">Nematode worm</name>
    <dbReference type="NCBI Taxonomy" id="13658"/>
    <lineage>
        <taxon>Eukaryota</taxon>
        <taxon>Metazoa</taxon>
        <taxon>Ecdysozoa</taxon>
        <taxon>Nematoda</taxon>
        <taxon>Enoplea</taxon>
        <taxon>Dorylaimia</taxon>
        <taxon>Mermithida</taxon>
        <taxon>Mermithoidea</taxon>
        <taxon>Mermithidae</taxon>
        <taxon>Romanomermis</taxon>
    </lineage>
</organism>
<evidence type="ECO:0000313" key="2">
    <source>
        <dbReference type="Proteomes" id="UP000887565"/>
    </source>
</evidence>
<reference evidence="3" key="1">
    <citation type="submission" date="2022-11" db="UniProtKB">
        <authorList>
            <consortium name="WormBaseParasite"/>
        </authorList>
    </citation>
    <scope>IDENTIFICATION</scope>
</reference>